<keyword evidence="1" id="KW-0472">Membrane</keyword>
<keyword evidence="1" id="KW-0812">Transmembrane</keyword>
<sequence>MTEIITENLKDTRKNRMEKTILGYVPKESRAYSLHPNIRLSLYLLMGILPMFIQIPEFTIIFIIFELIIFYWANISFSNFKKFTPMFITVFFFLMLIHWLAPIKVKNDIIVFTLFGKPGYYYSLMWGFCIYLRMMSLIIASIFYFSTNREKDLLLALRTWKVPFSVSYFVGLAMRSAGTFGEDYRIIREAEKARGLNTKNLSLSGKIKHFAMYLVPLFTLSIRRSDEISTALYAKGLEFKSKIDGKKRADWIKSKNKMNKADMLVVALILIILIIGMVVAISTPYLKLENSIIYNTLYNFLAK</sequence>
<organism evidence="1 2">
    <name type="scientific">Miniphocaeibacter halophilus</name>
    <dbReference type="NCBI Taxonomy" id="2931922"/>
    <lineage>
        <taxon>Bacteria</taxon>
        <taxon>Bacillati</taxon>
        <taxon>Bacillota</taxon>
        <taxon>Tissierellia</taxon>
        <taxon>Tissierellales</taxon>
        <taxon>Peptoniphilaceae</taxon>
        <taxon>Miniphocaeibacter</taxon>
    </lineage>
</organism>
<accession>A0AC61MRZ3</accession>
<proteinExistence type="predicted"/>
<dbReference type="EMBL" id="CP066744">
    <property type="protein sequence ID" value="QQK06956.1"/>
    <property type="molecule type" value="Genomic_DNA"/>
</dbReference>
<evidence type="ECO:0000313" key="1">
    <source>
        <dbReference type="EMBL" id="QQK06956.1"/>
    </source>
</evidence>
<dbReference type="Proteomes" id="UP000595814">
    <property type="component" value="Chromosome"/>
</dbReference>
<protein>
    <submittedName>
        <fullName evidence="1">Energy-coupling factor transporter transmembrane protein EcfT</fullName>
    </submittedName>
</protein>
<name>A0AC61MRZ3_9FIRM</name>
<reference evidence="1 2" key="1">
    <citation type="journal article" date="2022" name="Int. J. Syst. Evol. Microbiol.">
        <title>Miniphocaeibacter halophilus sp. nov., an ammonium-tolerant acetate-producing bacterium isolated from a biogas system.</title>
        <authorList>
            <person name="Schnurer A."/>
            <person name="Singh A."/>
            <person name="Bi S."/>
            <person name="Qiao W."/>
            <person name="Westerholm M."/>
        </authorList>
    </citation>
    <scope>NUCLEOTIDE SEQUENCE [LARGE SCALE GENOMIC DNA]</scope>
    <source>
        <strain evidence="1 2">AMB_01</strain>
    </source>
</reference>
<keyword evidence="2" id="KW-1185">Reference proteome</keyword>
<evidence type="ECO:0000313" key="2">
    <source>
        <dbReference type="Proteomes" id="UP000595814"/>
    </source>
</evidence>
<gene>
    <name evidence="1" type="ORF">JFY71_06300</name>
</gene>